<evidence type="ECO:0000256" key="3">
    <source>
        <dbReference type="SAM" id="SignalP"/>
    </source>
</evidence>
<evidence type="ECO:0000256" key="2">
    <source>
        <dbReference type="SAM" id="Phobius"/>
    </source>
</evidence>
<name>K0RHT6_THAOC</name>
<feature type="region of interest" description="Disordered" evidence="1">
    <location>
        <begin position="33"/>
        <end position="54"/>
    </location>
</feature>
<protein>
    <submittedName>
        <fullName evidence="4">Uncharacterized protein</fullName>
    </submittedName>
</protein>
<keyword evidence="2" id="KW-0472">Membrane</keyword>
<feature type="signal peptide" evidence="3">
    <location>
        <begin position="1"/>
        <end position="19"/>
    </location>
</feature>
<gene>
    <name evidence="4" type="ORF">THAOC_32692</name>
</gene>
<feature type="non-terminal residue" evidence="4">
    <location>
        <position position="1"/>
    </location>
</feature>
<evidence type="ECO:0000313" key="4">
    <source>
        <dbReference type="EMBL" id="EJK48501.1"/>
    </source>
</evidence>
<keyword evidence="2" id="KW-1133">Transmembrane helix</keyword>
<sequence length="102" mass="11476">RGRGPRLRVWRAMTTHLLAHRWLFELEGGHGPTQWTRRRAEGTQSSRKDPVIAPNTARVSERVIREKVHLIAVIPSAFPAFLVGSVINSVTTKKITKSAENN</sequence>
<feature type="transmembrane region" description="Helical" evidence="2">
    <location>
        <begin position="68"/>
        <end position="87"/>
    </location>
</feature>
<evidence type="ECO:0000256" key="1">
    <source>
        <dbReference type="SAM" id="MobiDB-lite"/>
    </source>
</evidence>
<dbReference type="Proteomes" id="UP000266841">
    <property type="component" value="Unassembled WGS sequence"/>
</dbReference>
<reference evidence="4 5" key="1">
    <citation type="journal article" date="2012" name="Genome Biol.">
        <title>Genome and low-iron response of an oceanic diatom adapted to chronic iron limitation.</title>
        <authorList>
            <person name="Lommer M."/>
            <person name="Specht M."/>
            <person name="Roy A.S."/>
            <person name="Kraemer L."/>
            <person name="Andreson R."/>
            <person name="Gutowska M.A."/>
            <person name="Wolf J."/>
            <person name="Bergner S.V."/>
            <person name="Schilhabel M.B."/>
            <person name="Klostermeier U.C."/>
            <person name="Beiko R.G."/>
            <person name="Rosenstiel P."/>
            <person name="Hippler M."/>
            <person name="Laroche J."/>
        </authorList>
    </citation>
    <scope>NUCLEOTIDE SEQUENCE [LARGE SCALE GENOMIC DNA]</scope>
    <source>
        <strain evidence="4 5">CCMP1005</strain>
    </source>
</reference>
<comment type="caution">
    <text evidence="4">The sequence shown here is derived from an EMBL/GenBank/DDBJ whole genome shotgun (WGS) entry which is preliminary data.</text>
</comment>
<keyword evidence="2" id="KW-0812">Transmembrane</keyword>
<dbReference type="EMBL" id="AGNL01045755">
    <property type="protein sequence ID" value="EJK48501.1"/>
    <property type="molecule type" value="Genomic_DNA"/>
</dbReference>
<feature type="chain" id="PRO_5003837042" evidence="3">
    <location>
        <begin position="20"/>
        <end position="102"/>
    </location>
</feature>
<keyword evidence="3" id="KW-0732">Signal</keyword>
<accession>K0RHT6</accession>
<evidence type="ECO:0000313" key="5">
    <source>
        <dbReference type="Proteomes" id="UP000266841"/>
    </source>
</evidence>
<dbReference type="AlphaFoldDB" id="K0RHT6"/>
<keyword evidence="5" id="KW-1185">Reference proteome</keyword>
<organism evidence="4 5">
    <name type="scientific">Thalassiosira oceanica</name>
    <name type="common">Marine diatom</name>
    <dbReference type="NCBI Taxonomy" id="159749"/>
    <lineage>
        <taxon>Eukaryota</taxon>
        <taxon>Sar</taxon>
        <taxon>Stramenopiles</taxon>
        <taxon>Ochrophyta</taxon>
        <taxon>Bacillariophyta</taxon>
        <taxon>Coscinodiscophyceae</taxon>
        <taxon>Thalassiosirophycidae</taxon>
        <taxon>Thalassiosirales</taxon>
        <taxon>Thalassiosiraceae</taxon>
        <taxon>Thalassiosira</taxon>
    </lineage>
</organism>
<feature type="compositionally biased region" description="Basic and acidic residues" evidence="1">
    <location>
        <begin position="38"/>
        <end position="50"/>
    </location>
</feature>
<proteinExistence type="predicted"/>